<evidence type="ECO:0008006" key="7">
    <source>
        <dbReference type="Google" id="ProtNLM"/>
    </source>
</evidence>
<dbReference type="EMBL" id="VTPC01008751">
    <property type="protein sequence ID" value="KAF2892403.1"/>
    <property type="molecule type" value="Genomic_DNA"/>
</dbReference>
<sequence length="223" mass="25499">MNKKTLCYTPINNPALKRQPSDEDNWQLDHTSVLSRLKFLLFNKIMSDVTFIVGSQNEHDLIIPDVELCALRNLLRFIYTAEVHIKRDTVMASLYAAKQYAVDALERCTLESVLSRDSLRVREIVLYDAVMRWSEAECRRNTMVLNVDNRRGVLKDCINLTRYPLMASQEFSAGPAQNEPVEVLPHTSYCAVATLKGRDSYYGTRGARKVTVSCRNDGREVTF</sequence>
<evidence type="ECO:0000259" key="3">
    <source>
        <dbReference type="Pfam" id="PF00651"/>
    </source>
</evidence>
<evidence type="ECO:0000313" key="5">
    <source>
        <dbReference type="EMBL" id="KAF2892403.1"/>
    </source>
</evidence>
<dbReference type="SUPFAM" id="SSF54695">
    <property type="entry name" value="POZ domain"/>
    <property type="match status" value="1"/>
</dbReference>
<reference evidence="5" key="1">
    <citation type="submission" date="2019-08" db="EMBL/GenBank/DDBJ databases">
        <title>The genome of the North American firefly Photinus pyralis.</title>
        <authorList>
            <consortium name="Photinus pyralis genome working group"/>
            <person name="Fallon T.R."/>
            <person name="Sander Lower S.E."/>
            <person name="Weng J.-K."/>
        </authorList>
    </citation>
    <scope>NUCLEOTIDE SEQUENCE</scope>
    <source>
        <strain evidence="5">TRF0915ILg1</strain>
        <tissue evidence="5">Whole body</tissue>
    </source>
</reference>
<dbReference type="Proteomes" id="UP000801492">
    <property type="component" value="Unassembled WGS sequence"/>
</dbReference>
<dbReference type="PANTHER" id="PTHR45774:SF3">
    <property type="entry name" value="BTB (POZ) DOMAIN-CONTAINING 2B-RELATED"/>
    <property type="match status" value="1"/>
</dbReference>
<dbReference type="GO" id="GO:0005829">
    <property type="term" value="C:cytosol"/>
    <property type="evidence" value="ECO:0007669"/>
    <property type="project" value="TreeGrafter"/>
</dbReference>
<dbReference type="InterPro" id="IPR038648">
    <property type="entry name" value="PHR_sf"/>
</dbReference>
<protein>
    <recommendedName>
        <fullName evidence="7">BACK domain-containing protein</fullName>
    </recommendedName>
</protein>
<evidence type="ECO:0000259" key="4">
    <source>
        <dbReference type="Pfam" id="PF08005"/>
    </source>
</evidence>
<dbReference type="GO" id="GO:0022008">
    <property type="term" value="P:neurogenesis"/>
    <property type="evidence" value="ECO:0007669"/>
    <property type="project" value="TreeGrafter"/>
</dbReference>
<dbReference type="AlphaFoldDB" id="A0A8K0CRP1"/>
<dbReference type="InterPro" id="IPR012983">
    <property type="entry name" value="PHR"/>
</dbReference>
<feature type="domain" description="BTB" evidence="3">
    <location>
        <begin position="56"/>
        <end position="107"/>
    </location>
</feature>
<comment type="subcellular location">
    <subcellularLocation>
        <location evidence="1">Cytoplasm</location>
    </subcellularLocation>
</comment>
<gene>
    <name evidence="5" type="ORF">ILUMI_13768</name>
</gene>
<dbReference type="Pfam" id="PF00651">
    <property type="entry name" value="BTB"/>
    <property type="match status" value="1"/>
</dbReference>
<keyword evidence="2" id="KW-0963">Cytoplasm</keyword>
<evidence type="ECO:0000313" key="6">
    <source>
        <dbReference type="Proteomes" id="UP000801492"/>
    </source>
</evidence>
<dbReference type="InterPro" id="IPR000210">
    <property type="entry name" value="BTB/POZ_dom"/>
</dbReference>
<keyword evidence="6" id="KW-1185">Reference proteome</keyword>
<name>A0A8K0CRP1_IGNLU</name>
<dbReference type="Gene3D" id="3.30.710.10">
    <property type="entry name" value="Potassium Channel Kv1.1, Chain A"/>
    <property type="match status" value="1"/>
</dbReference>
<dbReference type="PANTHER" id="PTHR45774">
    <property type="entry name" value="BTB/POZ DOMAIN-CONTAINING"/>
    <property type="match status" value="1"/>
</dbReference>
<comment type="caution">
    <text evidence="5">The sequence shown here is derived from an EMBL/GenBank/DDBJ whole genome shotgun (WGS) entry which is preliminary data.</text>
</comment>
<dbReference type="OrthoDB" id="636773at2759"/>
<accession>A0A8K0CRP1</accession>
<dbReference type="Gene3D" id="2.60.120.820">
    <property type="entry name" value="PHR domain"/>
    <property type="match status" value="1"/>
</dbReference>
<dbReference type="Pfam" id="PF08005">
    <property type="entry name" value="PHR"/>
    <property type="match status" value="1"/>
</dbReference>
<proteinExistence type="predicted"/>
<evidence type="ECO:0000256" key="1">
    <source>
        <dbReference type="ARBA" id="ARBA00004496"/>
    </source>
</evidence>
<organism evidence="5 6">
    <name type="scientific">Ignelater luminosus</name>
    <name type="common">Cucubano</name>
    <name type="synonym">Pyrophorus luminosus</name>
    <dbReference type="NCBI Taxonomy" id="2038154"/>
    <lineage>
        <taxon>Eukaryota</taxon>
        <taxon>Metazoa</taxon>
        <taxon>Ecdysozoa</taxon>
        <taxon>Arthropoda</taxon>
        <taxon>Hexapoda</taxon>
        <taxon>Insecta</taxon>
        <taxon>Pterygota</taxon>
        <taxon>Neoptera</taxon>
        <taxon>Endopterygota</taxon>
        <taxon>Coleoptera</taxon>
        <taxon>Polyphaga</taxon>
        <taxon>Elateriformia</taxon>
        <taxon>Elateroidea</taxon>
        <taxon>Elateridae</taxon>
        <taxon>Agrypninae</taxon>
        <taxon>Pyrophorini</taxon>
        <taxon>Ignelater</taxon>
    </lineage>
</organism>
<dbReference type="InterPro" id="IPR011333">
    <property type="entry name" value="SKP1/BTB/POZ_sf"/>
</dbReference>
<feature type="domain" description="PHR" evidence="4">
    <location>
        <begin position="178"/>
        <end position="215"/>
    </location>
</feature>
<evidence type="ECO:0000256" key="2">
    <source>
        <dbReference type="ARBA" id="ARBA00022490"/>
    </source>
</evidence>